<reference evidence="2 3" key="1">
    <citation type="submission" date="2023-07" db="EMBL/GenBank/DDBJ databases">
        <title>Genomic Encyclopedia of Type Strains, Phase IV (KMG-IV): sequencing the most valuable type-strain genomes for metagenomic binning, comparative biology and taxonomic classification.</title>
        <authorList>
            <person name="Goeker M."/>
        </authorList>
    </citation>
    <scope>NUCLEOTIDE SEQUENCE [LARGE SCALE GENOMIC DNA]</scope>
    <source>
        <strain evidence="2 3">B6-8</strain>
    </source>
</reference>
<feature type="transmembrane region" description="Helical" evidence="1">
    <location>
        <begin position="20"/>
        <end position="43"/>
    </location>
</feature>
<sequence>MKTEDLIRGLSADSSRRPGLGAGLALALGPGLLGSMLLFTLLLRLRPDLAEILAEPRLILKFAVTLTLAAAASALVLRLSRPGADPRPGLAALLVPLAILAIGVGGEMAATPESSWMTGLIGHNARFCVALIPLISAPLLGAALLALKRGAPTRPALAGAAAGLVAGGIGAALYALHCTDDSPLFVLTWYTLGIAIVTAAGALIGRRLLAW</sequence>
<gene>
    <name evidence="2" type="ORF">QO014_003500</name>
</gene>
<organism evidence="2 3">
    <name type="scientific">Kaistia dalseonensis</name>
    <dbReference type="NCBI Taxonomy" id="410840"/>
    <lineage>
        <taxon>Bacteria</taxon>
        <taxon>Pseudomonadati</taxon>
        <taxon>Pseudomonadota</taxon>
        <taxon>Alphaproteobacteria</taxon>
        <taxon>Hyphomicrobiales</taxon>
        <taxon>Kaistiaceae</taxon>
        <taxon>Kaistia</taxon>
    </lineage>
</organism>
<feature type="transmembrane region" description="Helical" evidence="1">
    <location>
        <begin position="130"/>
        <end position="147"/>
    </location>
</feature>
<keyword evidence="1" id="KW-1133">Transmembrane helix</keyword>
<dbReference type="InterPro" id="IPR009495">
    <property type="entry name" value="NrsF"/>
</dbReference>
<keyword evidence="1" id="KW-0472">Membrane</keyword>
<accession>A0ABU0H9V8</accession>
<evidence type="ECO:0000313" key="2">
    <source>
        <dbReference type="EMBL" id="MDQ0439099.1"/>
    </source>
</evidence>
<feature type="transmembrane region" description="Helical" evidence="1">
    <location>
        <begin position="58"/>
        <end position="77"/>
    </location>
</feature>
<comment type="caution">
    <text evidence="2">The sequence shown here is derived from an EMBL/GenBank/DDBJ whole genome shotgun (WGS) entry which is preliminary data.</text>
</comment>
<dbReference type="Pfam" id="PF06532">
    <property type="entry name" value="NrsF"/>
    <property type="match status" value="1"/>
</dbReference>
<keyword evidence="3" id="KW-1185">Reference proteome</keyword>
<evidence type="ECO:0008006" key="4">
    <source>
        <dbReference type="Google" id="ProtNLM"/>
    </source>
</evidence>
<dbReference type="Proteomes" id="UP001241603">
    <property type="component" value="Unassembled WGS sequence"/>
</dbReference>
<dbReference type="RefSeq" id="WP_266350001.1">
    <property type="nucleotide sequence ID" value="NZ_JAPKNG010000005.1"/>
</dbReference>
<protein>
    <recommendedName>
        <fullName evidence="4">DUF1109 family protein</fullName>
    </recommendedName>
</protein>
<feature type="transmembrane region" description="Helical" evidence="1">
    <location>
        <begin position="89"/>
        <end position="110"/>
    </location>
</feature>
<dbReference type="EMBL" id="JAUSVO010000005">
    <property type="protein sequence ID" value="MDQ0439099.1"/>
    <property type="molecule type" value="Genomic_DNA"/>
</dbReference>
<feature type="transmembrane region" description="Helical" evidence="1">
    <location>
        <begin position="156"/>
        <end position="175"/>
    </location>
</feature>
<keyword evidence="1" id="KW-0812">Transmembrane</keyword>
<evidence type="ECO:0000256" key="1">
    <source>
        <dbReference type="SAM" id="Phobius"/>
    </source>
</evidence>
<feature type="transmembrane region" description="Helical" evidence="1">
    <location>
        <begin position="187"/>
        <end position="205"/>
    </location>
</feature>
<name>A0ABU0H9V8_9HYPH</name>
<proteinExistence type="predicted"/>
<evidence type="ECO:0000313" key="3">
    <source>
        <dbReference type="Proteomes" id="UP001241603"/>
    </source>
</evidence>